<feature type="transmembrane region" description="Helical" evidence="10">
    <location>
        <begin position="20"/>
        <end position="44"/>
    </location>
</feature>
<dbReference type="InterPro" id="IPR005503">
    <property type="entry name" value="FliL"/>
</dbReference>
<evidence type="ECO:0000256" key="2">
    <source>
        <dbReference type="ARBA" id="ARBA00004162"/>
    </source>
</evidence>
<evidence type="ECO:0000256" key="1">
    <source>
        <dbReference type="ARBA" id="ARBA00002254"/>
    </source>
</evidence>
<dbReference type="Proteomes" id="UP000199328">
    <property type="component" value="Unassembled WGS sequence"/>
</dbReference>
<comment type="similarity">
    <text evidence="3 10">Belongs to the FliL family.</text>
</comment>
<evidence type="ECO:0000256" key="9">
    <source>
        <dbReference type="ARBA" id="ARBA00023136"/>
    </source>
</evidence>
<dbReference type="AlphaFoldDB" id="A0A1G9EB24"/>
<keyword evidence="5 10" id="KW-0145">Chemotaxis</keyword>
<dbReference type="RefSeq" id="WP_245657067.1">
    <property type="nucleotide sequence ID" value="NZ_FNFV01000004.1"/>
</dbReference>
<name>A0A1G9EB24_9RHOB</name>
<evidence type="ECO:0000256" key="10">
    <source>
        <dbReference type="RuleBase" id="RU364125"/>
    </source>
</evidence>
<evidence type="ECO:0000313" key="12">
    <source>
        <dbReference type="Proteomes" id="UP000199328"/>
    </source>
</evidence>
<accession>A0A1G9EB24</accession>
<dbReference type="GO" id="GO:0006935">
    <property type="term" value="P:chemotaxis"/>
    <property type="evidence" value="ECO:0007669"/>
    <property type="project" value="UniProtKB-KW"/>
</dbReference>
<keyword evidence="10" id="KW-0997">Cell inner membrane</keyword>
<evidence type="ECO:0000313" key="11">
    <source>
        <dbReference type="EMBL" id="SDK73225.1"/>
    </source>
</evidence>
<keyword evidence="11" id="KW-0282">Flagellum</keyword>
<sequence length="177" mass="18964">MTGAPETEAAAEAERKRSKLPFLIGVVGFLLMGAGGFAASYLGLLPIGEGAGKAEHDGATRAHNGVEGATETSDSPLNNIAFVPVEPVVINLGRAGRNRHLKFRSELEVRAGSETEVAALMPRVVDVINGYLRAVEPSELEAPSALIRLRAQLLRRIQLVAGEERVRDLLIMEFVLN</sequence>
<keyword evidence="9 10" id="KW-0472">Membrane</keyword>
<keyword evidence="8 10" id="KW-1133">Transmembrane helix</keyword>
<dbReference type="GO" id="GO:0009425">
    <property type="term" value="C:bacterial-type flagellum basal body"/>
    <property type="evidence" value="ECO:0007669"/>
    <property type="project" value="InterPro"/>
</dbReference>
<evidence type="ECO:0000256" key="3">
    <source>
        <dbReference type="ARBA" id="ARBA00008281"/>
    </source>
</evidence>
<dbReference type="PANTHER" id="PTHR35091">
    <property type="entry name" value="FLAGELLAR PROTEIN FLIL"/>
    <property type="match status" value="1"/>
</dbReference>
<dbReference type="STRING" id="990712.SAMN05216257_104223"/>
<dbReference type="PANTHER" id="PTHR35091:SF2">
    <property type="entry name" value="FLAGELLAR PROTEIN FLIL"/>
    <property type="match status" value="1"/>
</dbReference>
<comment type="function">
    <text evidence="1 10">Controls the rotational direction of flagella during chemotaxis.</text>
</comment>
<gene>
    <name evidence="11" type="ORF">SAMN05216257_104223</name>
</gene>
<evidence type="ECO:0000256" key="6">
    <source>
        <dbReference type="ARBA" id="ARBA00022692"/>
    </source>
</evidence>
<proteinExistence type="inferred from homology"/>
<keyword evidence="6 10" id="KW-0812">Transmembrane</keyword>
<reference evidence="12" key="1">
    <citation type="submission" date="2016-10" db="EMBL/GenBank/DDBJ databases">
        <authorList>
            <person name="Varghese N."/>
            <person name="Submissions S."/>
        </authorList>
    </citation>
    <scope>NUCLEOTIDE SEQUENCE [LARGE SCALE GENOMIC DNA]</scope>
    <source>
        <strain evidence="12">CGMCC 1.10789</strain>
    </source>
</reference>
<keyword evidence="7 10" id="KW-0283">Flagellar rotation</keyword>
<comment type="subcellular location">
    <subcellularLocation>
        <location evidence="10">Cell inner membrane</location>
    </subcellularLocation>
    <subcellularLocation>
        <location evidence="2">Cell membrane</location>
        <topology evidence="2">Single-pass membrane protein</topology>
    </subcellularLocation>
</comment>
<dbReference type="GO" id="GO:0071978">
    <property type="term" value="P:bacterial-type flagellum-dependent swarming motility"/>
    <property type="evidence" value="ECO:0007669"/>
    <property type="project" value="TreeGrafter"/>
</dbReference>
<organism evidence="11 12">
    <name type="scientific">Meinhardsimonia xiamenensis</name>
    <dbReference type="NCBI Taxonomy" id="990712"/>
    <lineage>
        <taxon>Bacteria</taxon>
        <taxon>Pseudomonadati</taxon>
        <taxon>Pseudomonadota</taxon>
        <taxon>Alphaproteobacteria</taxon>
        <taxon>Rhodobacterales</taxon>
        <taxon>Paracoccaceae</taxon>
        <taxon>Meinhardsimonia</taxon>
    </lineage>
</organism>
<keyword evidence="12" id="KW-1185">Reference proteome</keyword>
<keyword evidence="4" id="KW-1003">Cell membrane</keyword>
<dbReference type="Pfam" id="PF03748">
    <property type="entry name" value="FliL"/>
    <property type="match status" value="1"/>
</dbReference>
<dbReference type="GO" id="GO:0005886">
    <property type="term" value="C:plasma membrane"/>
    <property type="evidence" value="ECO:0007669"/>
    <property type="project" value="UniProtKB-SubCell"/>
</dbReference>
<evidence type="ECO:0000256" key="4">
    <source>
        <dbReference type="ARBA" id="ARBA00022475"/>
    </source>
</evidence>
<keyword evidence="11" id="KW-0966">Cell projection</keyword>
<evidence type="ECO:0000256" key="8">
    <source>
        <dbReference type="ARBA" id="ARBA00022989"/>
    </source>
</evidence>
<keyword evidence="11" id="KW-0969">Cilium</keyword>
<dbReference type="EMBL" id="FNFV01000004">
    <property type="protein sequence ID" value="SDK73225.1"/>
    <property type="molecule type" value="Genomic_DNA"/>
</dbReference>
<protein>
    <recommendedName>
        <fullName evidence="10">Flagellar protein FliL</fullName>
    </recommendedName>
</protein>
<evidence type="ECO:0000256" key="5">
    <source>
        <dbReference type="ARBA" id="ARBA00022500"/>
    </source>
</evidence>
<evidence type="ECO:0000256" key="7">
    <source>
        <dbReference type="ARBA" id="ARBA00022779"/>
    </source>
</evidence>